<dbReference type="Proteomes" id="UP001620626">
    <property type="component" value="Unassembled WGS sequence"/>
</dbReference>
<dbReference type="Gene3D" id="3.10.20.90">
    <property type="entry name" value="Phosphatidylinositol 3-kinase Catalytic Subunit, Chain A, domain 1"/>
    <property type="match status" value="7"/>
</dbReference>
<gene>
    <name evidence="3" type="ORF">niasHT_002571</name>
</gene>
<name>A0ABD2LWT1_9BILA</name>
<dbReference type="Pfam" id="PF00240">
    <property type="entry name" value="ubiquitin"/>
    <property type="match status" value="5"/>
</dbReference>
<organism evidence="3 4">
    <name type="scientific">Heterodera trifolii</name>
    <dbReference type="NCBI Taxonomy" id="157864"/>
    <lineage>
        <taxon>Eukaryota</taxon>
        <taxon>Metazoa</taxon>
        <taxon>Ecdysozoa</taxon>
        <taxon>Nematoda</taxon>
        <taxon>Chromadorea</taxon>
        <taxon>Rhabditida</taxon>
        <taxon>Tylenchina</taxon>
        <taxon>Tylenchomorpha</taxon>
        <taxon>Tylenchoidea</taxon>
        <taxon>Heteroderidae</taxon>
        <taxon>Heteroderinae</taxon>
        <taxon>Heterodera</taxon>
    </lineage>
</organism>
<proteinExistence type="predicted"/>
<feature type="transmembrane region" description="Helical" evidence="1">
    <location>
        <begin position="7"/>
        <end position="27"/>
    </location>
</feature>
<dbReference type="AlphaFoldDB" id="A0ABD2LWT1"/>
<dbReference type="InterPro" id="IPR000626">
    <property type="entry name" value="Ubiquitin-like_dom"/>
</dbReference>
<sequence length="803" mass="92083">MKQFCLSLFSIDVSAWLMTMFLLLMIMPSSIDGIKITLHADATLNENGFKITVEVQGSTTVKELKDQIKKEALLIQTMKKTFGIENPADGTVTVLQDSDTMAGNKIEEGAIILVFVNFEITVKADEKIFNEQSPSATKTNTIKVEVNGTQKVKNFKQKIIEKMVEESKTKIGNDLKRLTLQYGTKDDFLNDEKIIYNYGINDRAIGAIVRLSIGDFQIVVQEEIENGVKNYPIWVKSEETVAILKKKIKSLVEIEPEEQTLSWTLNGQTFDDNKTLKLNRIQNGTTITLSREFKIKVKADKKITNESYQITVVVQGSTTVKELKKRIKEASGIEPKRQSLQRENKDYEIEDEKTLREYGIGKGTTIFMYIDKFKTVVKRNEKILYTFGMNRTDTVERLKEMIGHWYGYQVEKQTLKLKKSDGSVIELEDDKELGLYGVESRLIVHLSFANLKILVQHKKGHEEKQYSVWVNNTDTVATLKQKINKCSGIEVQRQALKLKNPNGRVTELEDSQTMTYYGIKEDTVILLSIKFVIKVRAGKIPMFSKTFTVEVNGWDTVKDLKRKIITDEKFKTKYGNDLKKMTLQHGPKDDYDILNDKKTINDYPIKKDDIVHLSIGEFEIDVEQYEKGKIVKTYKIWTNSKETVTTLKKRIKNESEIKPDDQILKCNTNDGPALEDEKKLKDYGIGNGTTISLSTELFEVSVKYLPDGSWQEFKIMVKKTDTLATLKDKIRAGYTKAHYRKTRKLGTIQLVKKFIYNEQYVERDQVELWDKKDSDDANTIGTWGIKEEGSTVYVFHANFGDAK</sequence>
<accession>A0ABD2LWT1</accession>
<reference evidence="3 4" key="1">
    <citation type="submission" date="2024-10" db="EMBL/GenBank/DDBJ databases">
        <authorList>
            <person name="Kim D."/>
        </authorList>
    </citation>
    <scope>NUCLEOTIDE SEQUENCE [LARGE SCALE GENOMIC DNA]</scope>
    <source>
        <strain evidence="3">BH-2024</strain>
    </source>
</reference>
<feature type="domain" description="Ubiquitin-like" evidence="2">
    <location>
        <begin position="118"/>
        <end position="202"/>
    </location>
</feature>
<evidence type="ECO:0000313" key="4">
    <source>
        <dbReference type="Proteomes" id="UP001620626"/>
    </source>
</evidence>
<keyword evidence="4" id="KW-1185">Reference proteome</keyword>
<feature type="domain" description="Ubiquitin-like" evidence="2">
    <location>
        <begin position="293"/>
        <end position="372"/>
    </location>
</feature>
<evidence type="ECO:0000256" key="1">
    <source>
        <dbReference type="SAM" id="Phobius"/>
    </source>
</evidence>
<evidence type="ECO:0000313" key="3">
    <source>
        <dbReference type="EMBL" id="KAL3118719.1"/>
    </source>
</evidence>
<keyword evidence="1" id="KW-1133">Transmembrane helix</keyword>
<dbReference type="PANTHER" id="PTHR10621">
    <property type="entry name" value="UV EXCISION REPAIR PROTEIN RAD23"/>
    <property type="match status" value="1"/>
</dbReference>
<dbReference type="InterPro" id="IPR029071">
    <property type="entry name" value="Ubiquitin-like_domsf"/>
</dbReference>
<feature type="domain" description="Ubiquitin-like" evidence="2">
    <location>
        <begin position="451"/>
        <end position="530"/>
    </location>
</feature>
<feature type="domain" description="Ubiquitin-like" evidence="2">
    <location>
        <begin position="216"/>
        <end position="289"/>
    </location>
</feature>
<keyword evidence="1" id="KW-0812">Transmembrane</keyword>
<dbReference type="PROSITE" id="PS50053">
    <property type="entry name" value="UBIQUITIN_2"/>
    <property type="match status" value="7"/>
</dbReference>
<feature type="domain" description="Ubiquitin-like" evidence="2">
    <location>
        <begin position="373"/>
        <end position="446"/>
    </location>
</feature>
<dbReference type="SUPFAM" id="SSF54236">
    <property type="entry name" value="Ubiquitin-like"/>
    <property type="match status" value="6"/>
</dbReference>
<feature type="domain" description="Ubiquitin-like" evidence="2">
    <location>
        <begin position="529"/>
        <end position="613"/>
    </location>
</feature>
<dbReference type="PANTHER" id="PTHR10621:SF39">
    <property type="entry name" value="UBIQUITIN-LIKE SUPERFAMILY PROTEIN"/>
    <property type="match status" value="1"/>
</dbReference>
<evidence type="ECO:0000259" key="2">
    <source>
        <dbReference type="PROSITE" id="PS50053"/>
    </source>
</evidence>
<protein>
    <recommendedName>
        <fullName evidence="2">Ubiquitin-like domain-containing protein</fullName>
    </recommendedName>
</protein>
<feature type="domain" description="Ubiquitin-like" evidence="2">
    <location>
        <begin position="618"/>
        <end position="693"/>
    </location>
</feature>
<keyword evidence="1" id="KW-0472">Membrane</keyword>
<dbReference type="CDD" id="cd17039">
    <property type="entry name" value="Ubl_ubiquitin_like"/>
    <property type="match status" value="5"/>
</dbReference>
<comment type="caution">
    <text evidence="3">The sequence shown here is derived from an EMBL/GenBank/DDBJ whole genome shotgun (WGS) entry which is preliminary data.</text>
</comment>
<dbReference type="SMART" id="SM00213">
    <property type="entry name" value="UBQ"/>
    <property type="match status" value="8"/>
</dbReference>
<dbReference type="EMBL" id="JBICBT010000265">
    <property type="protein sequence ID" value="KAL3118719.1"/>
    <property type="molecule type" value="Genomic_DNA"/>
</dbReference>